<gene>
    <name evidence="3" type="ORF">K1W69_18320</name>
</gene>
<name>A0AAE3D323_9HYPH</name>
<sequence>MQATVSNREFTTALSDPEKPAPEGIRGQDGKKSAKRFDIYRNNVVVGLIDALGDIFPAVARLVGEGFFRDMARLYIRANPPNSPLLFRYGRSMPDFLETFEPVAHLAYLPDVARIELAWLDAFHAADTSCFSAADLGAVPESELDDLRLTPHPATRIIRSRSAAVSIVSATRSGAGLADINPTAPEDGLVTRPVLDVQLRRLPPGAAVFLQSLVDGACLADAAEAAERDCAEFDLPLAIRAMLESGAFSQRGEEA</sequence>
<reference evidence="3" key="1">
    <citation type="submission" date="2021-08" db="EMBL/GenBank/DDBJ databases">
        <title>Hoeflea bacterium WL0058 sp. nov., isolated from the sediment.</title>
        <authorList>
            <person name="Wang L."/>
            <person name="Zhang D."/>
        </authorList>
    </citation>
    <scope>NUCLEOTIDE SEQUENCE</scope>
    <source>
        <strain evidence="3">WL0058</strain>
    </source>
</reference>
<dbReference type="EMBL" id="JAICBX010000003">
    <property type="protein sequence ID" value="MBW8639158.1"/>
    <property type="molecule type" value="Genomic_DNA"/>
</dbReference>
<dbReference type="InterPro" id="IPR044922">
    <property type="entry name" value="DUF2063_N_sf"/>
</dbReference>
<dbReference type="RefSeq" id="WP_220229862.1">
    <property type="nucleotide sequence ID" value="NZ_JAICBX010000003.1"/>
</dbReference>
<organism evidence="3 4">
    <name type="scientific">Flavimaribacter sediminis</name>
    <dbReference type="NCBI Taxonomy" id="2865987"/>
    <lineage>
        <taxon>Bacteria</taxon>
        <taxon>Pseudomonadati</taxon>
        <taxon>Pseudomonadota</taxon>
        <taxon>Alphaproteobacteria</taxon>
        <taxon>Hyphomicrobiales</taxon>
        <taxon>Rhizobiaceae</taxon>
        <taxon>Flavimaribacter</taxon>
    </lineage>
</organism>
<evidence type="ECO:0000256" key="1">
    <source>
        <dbReference type="SAM" id="MobiDB-lite"/>
    </source>
</evidence>
<dbReference type="Gene3D" id="1.10.150.690">
    <property type="entry name" value="DUF2063"/>
    <property type="match status" value="1"/>
</dbReference>
<evidence type="ECO:0000313" key="4">
    <source>
        <dbReference type="Proteomes" id="UP001196509"/>
    </source>
</evidence>
<dbReference type="InterPro" id="IPR018640">
    <property type="entry name" value="DUF2063"/>
</dbReference>
<feature type="compositionally biased region" description="Polar residues" evidence="1">
    <location>
        <begin position="1"/>
        <end position="14"/>
    </location>
</feature>
<evidence type="ECO:0000313" key="3">
    <source>
        <dbReference type="EMBL" id="MBW8639158.1"/>
    </source>
</evidence>
<evidence type="ECO:0000259" key="2">
    <source>
        <dbReference type="Pfam" id="PF09836"/>
    </source>
</evidence>
<protein>
    <submittedName>
        <fullName evidence="3">DNA-binding domain-containing protein</fullName>
    </submittedName>
</protein>
<accession>A0AAE3D323</accession>
<dbReference type="AlphaFoldDB" id="A0AAE3D323"/>
<feature type="domain" description="Putative DNA-binding" evidence="2">
    <location>
        <begin position="8"/>
        <end position="97"/>
    </location>
</feature>
<proteinExistence type="predicted"/>
<comment type="caution">
    <text evidence="3">The sequence shown here is derived from an EMBL/GenBank/DDBJ whole genome shotgun (WGS) entry which is preliminary data.</text>
</comment>
<dbReference type="Pfam" id="PF09836">
    <property type="entry name" value="DUF2063"/>
    <property type="match status" value="1"/>
</dbReference>
<dbReference type="GO" id="GO:0003677">
    <property type="term" value="F:DNA binding"/>
    <property type="evidence" value="ECO:0007669"/>
    <property type="project" value="UniProtKB-KW"/>
</dbReference>
<keyword evidence="4" id="KW-1185">Reference proteome</keyword>
<keyword evidence="3" id="KW-0238">DNA-binding</keyword>
<dbReference type="Proteomes" id="UP001196509">
    <property type="component" value="Unassembled WGS sequence"/>
</dbReference>
<feature type="region of interest" description="Disordered" evidence="1">
    <location>
        <begin position="1"/>
        <end position="30"/>
    </location>
</feature>
<feature type="compositionally biased region" description="Basic and acidic residues" evidence="1">
    <location>
        <begin position="16"/>
        <end position="30"/>
    </location>
</feature>